<dbReference type="Proteomes" id="UP000215596">
    <property type="component" value="Unassembled WGS sequence"/>
</dbReference>
<sequence>MKGDIIVDRLNRQELEELGKLAAAEARKSAQKANTFFSYSENGKVIREYPDGRKTEVTYDERGQFKEIPTP</sequence>
<dbReference type="EMBL" id="NPBY01000074">
    <property type="protein sequence ID" value="PAD72879.1"/>
    <property type="molecule type" value="Genomic_DNA"/>
</dbReference>
<proteinExistence type="predicted"/>
<protein>
    <recommendedName>
        <fullName evidence="3">Wall-associated protein</fullName>
    </recommendedName>
</protein>
<dbReference type="OrthoDB" id="2650223at2"/>
<accession>A0A268EIE5</accession>
<gene>
    <name evidence="1" type="ORF">CHH67_21275</name>
</gene>
<comment type="caution">
    <text evidence="1">The sequence shown here is derived from an EMBL/GenBank/DDBJ whole genome shotgun (WGS) entry which is preliminary data.</text>
</comment>
<dbReference type="AlphaFoldDB" id="A0A268EIE5"/>
<evidence type="ECO:0000313" key="1">
    <source>
        <dbReference type="EMBL" id="PAD72879.1"/>
    </source>
</evidence>
<evidence type="ECO:0000313" key="2">
    <source>
        <dbReference type="Proteomes" id="UP000215596"/>
    </source>
</evidence>
<organism evidence="1 2">
    <name type="scientific">Paenibacillus campinasensis</name>
    <dbReference type="NCBI Taxonomy" id="66347"/>
    <lineage>
        <taxon>Bacteria</taxon>
        <taxon>Bacillati</taxon>
        <taxon>Bacillota</taxon>
        <taxon>Bacilli</taxon>
        <taxon>Bacillales</taxon>
        <taxon>Paenibacillaceae</taxon>
        <taxon>Paenibacillus</taxon>
    </lineage>
</organism>
<reference evidence="1 2" key="1">
    <citation type="submission" date="2017-07" db="EMBL/GenBank/DDBJ databases">
        <title>Isolation and whole genome analysis of endospore-forming bacteria from heroin.</title>
        <authorList>
            <person name="Kalinowski J."/>
            <person name="Ahrens B."/>
            <person name="Al-Dilaimi A."/>
            <person name="Winkler A."/>
            <person name="Wibberg D."/>
            <person name="Schleenbecker U."/>
            <person name="Ruckert C."/>
            <person name="Wolfel R."/>
            <person name="Grass G."/>
        </authorList>
    </citation>
    <scope>NUCLEOTIDE SEQUENCE [LARGE SCALE GENOMIC DNA]</scope>
    <source>
        <strain evidence="1 2">7537-G1</strain>
    </source>
</reference>
<evidence type="ECO:0008006" key="3">
    <source>
        <dbReference type="Google" id="ProtNLM"/>
    </source>
</evidence>
<name>A0A268EIE5_9BACL</name>